<accession>A0A4P7VHA2</accession>
<protein>
    <submittedName>
        <fullName evidence="1">Uncharacterized protein</fullName>
    </submittedName>
</protein>
<evidence type="ECO:0000313" key="2">
    <source>
        <dbReference type="Proteomes" id="UP000297031"/>
    </source>
</evidence>
<dbReference type="RefSeq" id="WP_136410191.1">
    <property type="nucleotide sequence ID" value="NZ_CP039393.1"/>
</dbReference>
<proteinExistence type="predicted"/>
<dbReference type="Proteomes" id="UP000297031">
    <property type="component" value="Chromosome"/>
</dbReference>
<dbReference type="OrthoDB" id="1439243at2"/>
<reference evidence="1 2" key="1">
    <citation type="submission" date="2019-02" db="EMBL/GenBank/DDBJ databases">
        <title>Isolation and identification of novel species under the genus Muribaculum.</title>
        <authorList>
            <person name="Miyake S."/>
            <person name="Ding Y."/>
            <person name="Low A."/>
            <person name="Soh M."/>
            <person name="Seedorf H."/>
        </authorList>
    </citation>
    <scope>NUCLEOTIDE SEQUENCE [LARGE SCALE GENOMIC DNA]</scope>
    <source>
        <strain evidence="1 2">TLL-A4</strain>
    </source>
</reference>
<keyword evidence="2" id="KW-1185">Reference proteome</keyword>
<dbReference type="AlphaFoldDB" id="A0A4P7VHA2"/>
<evidence type="ECO:0000313" key="1">
    <source>
        <dbReference type="EMBL" id="QCD35470.1"/>
    </source>
</evidence>
<dbReference type="KEGG" id="mgod:E7746_05955"/>
<organism evidence="1 2">
    <name type="scientific">Muribaculum gordoncarteri</name>
    <dbReference type="NCBI Taxonomy" id="2530390"/>
    <lineage>
        <taxon>Bacteria</taxon>
        <taxon>Pseudomonadati</taxon>
        <taxon>Bacteroidota</taxon>
        <taxon>Bacteroidia</taxon>
        <taxon>Bacteroidales</taxon>
        <taxon>Muribaculaceae</taxon>
        <taxon>Muribaculum</taxon>
    </lineage>
</organism>
<name>A0A4P7VHA2_9BACT</name>
<gene>
    <name evidence="1" type="ORF">E7746_05955</name>
</gene>
<sequence>MAVKVYVISDPLAINFLVDDDIDGFKEYLDSDDMLYFPDPEVFDTEQQALAFCAGIGYGANESATPDRYPLRSCEEADAPFIEAIENY</sequence>
<dbReference type="EMBL" id="CP039393">
    <property type="protein sequence ID" value="QCD35470.1"/>
    <property type="molecule type" value="Genomic_DNA"/>
</dbReference>